<dbReference type="AlphaFoldDB" id="A0A517VPZ5"/>
<gene>
    <name evidence="1" type="ORF">V144x_05200</name>
</gene>
<protein>
    <submittedName>
        <fullName evidence="1">Uncharacterized protein</fullName>
    </submittedName>
</protein>
<dbReference type="KEGG" id="gaw:V144x_05200"/>
<dbReference type="Proteomes" id="UP000318704">
    <property type="component" value="Chromosome"/>
</dbReference>
<sequence length="60" mass="6627">MQCSNENLSPHSTKRYVTRSADRYQAMKAGNLQDYPIISFKTLGGAGAYFNGSIEKEALP</sequence>
<accession>A0A517VPZ5</accession>
<evidence type="ECO:0000313" key="2">
    <source>
        <dbReference type="Proteomes" id="UP000318704"/>
    </source>
</evidence>
<evidence type="ECO:0000313" key="1">
    <source>
        <dbReference type="EMBL" id="QDT95086.1"/>
    </source>
</evidence>
<name>A0A517VPZ5_9PLAN</name>
<organism evidence="1 2">
    <name type="scientific">Gimesia aquarii</name>
    <dbReference type="NCBI Taxonomy" id="2527964"/>
    <lineage>
        <taxon>Bacteria</taxon>
        <taxon>Pseudomonadati</taxon>
        <taxon>Planctomycetota</taxon>
        <taxon>Planctomycetia</taxon>
        <taxon>Planctomycetales</taxon>
        <taxon>Planctomycetaceae</taxon>
        <taxon>Gimesia</taxon>
    </lineage>
</organism>
<reference evidence="1 2" key="1">
    <citation type="submission" date="2019-03" db="EMBL/GenBank/DDBJ databases">
        <title>Deep-cultivation of Planctomycetes and their phenomic and genomic characterization uncovers novel biology.</title>
        <authorList>
            <person name="Wiegand S."/>
            <person name="Jogler M."/>
            <person name="Boedeker C."/>
            <person name="Pinto D."/>
            <person name="Vollmers J."/>
            <person name="Rivas-Marin E."/>
            <person name="Kohn T."/>
            <person name="Peeters S.H."/>
            <person name="Heuer A."/>
            <person name="Rast P."/>
            <person name="Oberbeckmann S."/>
            <person name="Bunk B."/>
            <person name="Jeske O."/>
            <person name="Meyerdierks A."/>
            <person name="Storesund J.E."/>
            <person name="Kallscheuer N."/>
            <person name="Luecker S."/>
            <person name="Lage O.M."/>
            <person name="Pohl T."/>
            <person name="Merkel B.J."/>
            <person name="Hornburger P."/>
            <person name="Mueller R.-W."/>
            <person name="Bruemmer F."/>
            <person name="Labrenz M."/>
            <person name="Spormann A.M."/>
            <person name="Op den Camp H."/>
            <person name="Overmann J."/>
            <person name="Amann R."/>
            <person name="Jetten M.S.M."/>
            <person name="Mascher T."/>
            <person name="Medema M.H."/>
            <person name="Devos D.P."/>
            <person name="Kaster A.-K."/>
            <person name="Ovreas L."/>
            <person name="Rohde M."/>
            <person name="Galperin M.Y."/>
            <person name="Jogler C."/>
        </authorList>
    </citation>
    <scope>NUCLEOTIDE SEQUENCE [LARGE SCALE GENOMIC DNA]</scope>
    <source>
        <strain evidence="1 2">V144</strain>
    </source>
</reference>
<proteinExistence type="predicted"/>
<dbReference type="EMBL" id="CP037920">
    <property type="protein sequence ID" value="QDT95086.1"/>
    <property type="molecule type" value="Genomic_DNA"/>
</dbReference>